<gene>
    <name evidence="2" type="ORF">GCA01S_004_01090</name>
</gene>
<keyword evidence="1" id="KW-0560">Oxidoreductase</keyword>
<sequence length="97" mass="11129">MAVGERVIDKKIEAVKMIDKLVANAQKALEQFRDYDQETINHIVKEMALAGLNQHMALAKLAVEETKRGVASRNCLSDFDNTYCFARSYFFHCRDPF</sequence>
<dbReference type="InterPro" id="IPR016161">
    <property type="entry name" value="Ald_DH/histidinol_DH"/>
</dbReference>
<dbReference type="Gene3D" id="3.40.605.10">
    <property type="entry name" value="Aldehyde Dehydrogenase, Chain A, domain 1"/>
    <property type="match status" value="1"/>
</dbReference>
<evidence type="ECO:0000256" key="1">
    <source>
        <dbReference type="ARBA" id="ARBA00023002"/>
    </source>
</evidence>
<reference evidence="2 3" key="1">
    <citation type="submission" date="2014-04" db="EMBL/GenBank/DDBJ databases">
        <title>Whole genome shotgun sequence of Geobacillus caldoxylosilyticus NBRC 107762.</title>
        <authorList>
            <person name="Hosoyama A."/>
            <person name="Hosoyama Y."/>
            <person name="Katano-Makiyama Y."/>
            <person name="Tsuchikane K."/>
            <person name="Ohji S."/>
            <person name="Ichikawa N."/>
            <person name="Yamazoe A."/>
            <person name="Fujita N."/>
        </authorList>
    </citation>
    <scope>NUCLEOTIDE SEQUENCE [LARGE SCALE GENOMIC DNA]</scope>
    <source>
        <strain evidence="2 3">NBRC 107762</strain>
    </source>
</reference>
<organism evidence="2 3">
    <name type="scientific">Parageobacillus caldoxylosilyticus NBRC 107762</name>
    <dbReference type="NCBI Taxonomy" id="1220594"/>
    <lineage>
        <taxon>Bacteria</taxon>
        <taxon>Bacillati</taxon>
        <taxon>Bacillota</taxon>
        <taxon>Bacilli</taxon>
        <taxon>Bacillales</taxon>
        <taxon>Anoxybacillaceae</taxon>
        <taxon>Saccharococcus</taxon>
    </lineage>
</organism>
<accession>A0A023DAY8</accession>
<dbReference type="SUPFAM" id="SSF53720">
    <property type="entry name" value="ALDH-like"/>
    <property type="match status" value="1"/>
</dbReference>
<comment type="caution">
    <text evidence="2">The sequence shown here is derived from an EMBL/GenBank/DDBJ whole genome shotgun (WGS) entry which is preliminary data.</text>
</comment>
<dbReference type="InterPro" id="IPR016162">
    <property type="entry name" value="Ald_DH_N"/>
</dbReference>
<name>A0A023DAY8_9BACL</name>
<proteinExistence type="predicted"/>
<dbReference type="GO" id="GO:0016491">
    <property type="term" value="F:oxidoreductase activity"/>
    <property type="evidence" value="ECO:0007669"/>
    <property type="project" value="UniProtKB-KW"/>
</dbReference>
<evidence type="ECO:0000313" key="3">
    <source>
        <dbReference type="Proteomes" id="UP000023561"/>
    </source>
</evidence>
<evidence type="ECO:0008006" key="4">
    <source>
        <dbReference type="Google" id="ProtNLM"/>
    </source>
</evidence>
<evidence type="ECO:0000313" key="2">
    <source>
        <dbReference type="EMBL" id="GAJ38510.1"/>
    </source>
</evidence>
<protein>
    <recommendedName>
        <fullName evidence="4">Acetaldehyde dehydrogenase</fullName>
    </recommendedName>
</protein>
<dbReference type="Proteomes" id="UP000023561">
    <property type="component" value="Unassembled WGS sequence"/>
</dbReference>
<dbReference type="AlphaFoldDB" id="A0A023DAY8"/>
<dbReference type="EMBL" id="BAWO01000004">
    <property type="protein sequence ID" value="GAJ38510.1"/>
    <property type="molecule type" value="Genomic_DNA"/>
</dbReference>
<keyword evidence="3" id="KW-1185">Reference proteome</keyword>